<dbReference type="InterPro" id="IPR050553">
    <property type="entry name" value="Thioredoxin_ResA/DsbE_sf"/>
</dbReference>
<evidence type="ECO:0000313" key="4">
    <source>
        <dbReference type="Proteomes" id="UP000252884"/>
    </source>
</evidence>
<dbReference type="InterPro" id="IPR000866">
    <property type="entry name" value="AhpC/TSA"/>
</dbReference>
<dbReference type="Gene3D" id="3.40.30.10">
    <property type="entry name" value="Glutaredoxin"/>
    <property type="match status" value="1"/>
</dbReference>
<dbReference type="Proteomes" id="UP000252884">
    <property type="component" value="Unassembled WGS sequence"/>
</dbReference>
<feature type="transmembrane region" description="Helical" evidence="1">
    <location>
        <begin position="159"/>
        <end position="180"/>
    </location>
</feature>
<protein>
    <submittedName>
        <fullName evidence="3">Cytochrome c biogenesis protein CcdA</fullName>
    </submittedName>
</protein>
<name>A0A368XTT6_9BURK</name>
<feature type="domain" description="Thioredoxin" evidence="2">
    <location>
        <begin position="258"/>
        <end position="416"/>
    </location>
</feature>
<dbReference type="PROSITE" id="PS51352">
    <property type="entry name" value="THIOREDOXIN_2"/>
    <property type="match status" value="1"/>
</dbReference>
<feature type="transmembrane region" description="Helical" evidence="1">
    <location>
        <begin position="6"/>
        <end position="28"/>
    </location>
</feature>
<dbReference type="PANTHER" id="PTHR42852">
    <property type="entry name" value="THIOL:DISULFIDE INTERCHANGE PROTEIN DSBE"/>
    <property type="match status" value="1"/>
</dbReference>
<keyword evidence="1" id="KW-0812">Transmembrane</keyword>
<accession>A0A368XTT6</accession>
<reference evidence="3 4" key="1">
    <citation type="submission" date="2018-07" db="EMBL/GenBank/DDBJ databases">
        <title>Genomic Encyclopedia of Type Strains, Phase IV (KMG-IV): sequencing the most valuable type-strain genomes for metagenomic binning, comparative biology and taxonomic classification.</title>
        <authorList>
            <person name="Goeker M."/>
        </authorList>
    </citation>
    <scope>NUCLEOTIDE SEQUENCE [LARGE SCALE GENOMIC DNA]</scope>
    <source>
        <strain evidence="3 4">DSM 21634</strain>
    </source>
</reference>
<dbReference type="EMBL" id="QPJK01000005">
    <property type="protein sequence ID" value="RCW70566.1"/>
    <property type="molecule type" value="Genomic_DNA"/>
</dbReference>
<dbReference type="AlphaFoldDB" id="A0A368XTT6"/>
<keyword evidence="1" id="KW-0472">Membrane</keyword>
<dbReference type="SUPFAM" id="SSF52833">
    <property type="entry name" value="Thioredoxin-like"/>
    <property type="match status" value="1"/>
</dbReference>
<dbReference type="GO" id="GO:0016209">
    <property type="term" value="F:antioxidant activity"/>
    <property type="evidence" value="ECO:0007669"/>
    <property type="project" value="InterPro"/>
</dbReference>
<dbReference type="InterPro" id="IPR013766">
    <property type="entry name" value="Thioredoxin_domain"/>
</dbReference>
<dbReference type="OrthoDB" id="9811352at2"/>
<dbReference type="Pfam" id="PF00578">
    <property type="entry name" value="AhpC-TSA"/>
    <property type="match status" value="1"/>
</dbReference>
<dbReference type="PANTHER" id="PTHR42852:SF13">
    <property type="entry name" value="PROTEIN DIPZ"/>
    <property type="match status" value="1"/>
</dbReference>
<proteinExistence type="predicted"/>
<keyword evidence="1" id="KW-1133">Transmembrane helix</keyword>
<comment type="caution">
    <text evidence="3">The sequence shown here is derived from an EMBL/GenBank/DDBJ whole genome shotgun (WGS) entry which is preliminary data.</text>
</comment>
<dbReference type="CDD" id="cd03012">
    <property type="entry name" value="TlpA_like_DipZ_like"/>
    <property type="match status" value="1"/>
</dbReference>
<feature type="transmembrane region" description="Helical" evidence="1">
    <location>
        <begin position="40"/>
        <end position="61"/>
    </location>
</feature>
<evidence type="ECO:0000313" key="3">
    <source>
        <dbReference type="EMBL" id="RCW70566.1"/>
    </source>
</evidence>
<dbReference type="GO" id="GO:0016491">
    <property type="term" value="F:oxidoreductase activity"/>
    <property type="evidence" value="ECO:0007669"/>
    <property type="project" value="InterPro"/>
</dbReference>
<feature type="transmembrane region" description="Helical" evidence="1">
    <location>
        <begin position="125"/>
        <end position="147"/>
    </location>
</feature>
<dbReference type="RefSeq" id="WP_114469480.1">
    <property type="nucleotide sequence ID" value="NZ_QPJK01000005.1"/>
</dbReference>
<evidence type="ECO:0000256" key="1">
    <source>
        <dbReference type="SAM" id="Phobius"/>
    </source>
</evidence>
<evidence type="ECO:0000259" key="2">
    <source>
        <dbReference type="PROSITE" id="PS51352"/>
    </source>
</evidence>
<dbReference type="InterPro" id="IPR036249">
    <property type="entry name" value="Thioredoxin-like_sf"/>
</dbReference>
<organism evidence="3 4">
    <name type="scientific">Pseudorhodoferax soli</name>
    <dbReference type="NCBI Taxonomy" id="545864"/>
    <lineage>
        <taxon>Bacteria</taxon>
        <taxon>Pseudomonadati</taxon>
        <taxon>Pseudomonadota</taxon>
        <taxon>Betaproteobacteria</taxon>
        <taxon>Burkholderiales</taxon>
        <taxon>Comamonadaceae</taxon>
    </lineage>
</organism>
<feature type="transmembrane region" description="Helical" evidence="1">
    <location>
        <begin position="201"/>
        <end position="217"/>
    </location>
</feature>
<gene>
    <name evidence="3" type="ORF">DES41_105509</name>
</gene>
<feature type="transmembrane region" description="Helical" evidence="1">
    <location>
        <begin position="73"/>
        <end position="95"/>
    </location>
</feature>
<sequence>MVYFILSYLAGALTLFAPCILPVVPFVFARVDQPFRTSGLPLLAGMALTFAAVASLGAFVGDWAVQANEYGRTAALVLLAAMGAMLIAPRLALLATRPLVAMGNRLSATASQPGGRERNPATLSFLLGAATGLLWAPCAGPVLGLILTGAALHGPSVHTSLLLLAYALGAVSALAVLLAVGQRTFAALRRTMGIGEGLRKAVGVAVLAGVAAIALGLDTGTLAERSLPGANGLEQRLIDRLRPQPASAPAAMPAGGFLRVQAPAPVPRLDLPVLGAMPPIEGAVGWLNSPALSAQDLRGKVVLVDFWTFGCINCRNALPHVREWHRKYKDQGLVVLGVHTPEFAYEKNTANVQRALVDLDVPFPVALDNNFAIWRAFRNNYWPALYFVDARGQIRFHHVGEGAYEKSEQVIQQLLDEARKEPRPL</sequence>
<keyword evidence="4" id="KW-1185">Reference proteome</keyword>